<evidence type="ECO:0000313" key="2">
    <source>
        <dbReference type="Proteomes" id="UP000095287"/>
    </source>
</evidence>
<evidence type="ECO:0000313" key="3">
    <source>
        <dbReference type="WBParaSite" id="L893_g4273.t1"/>
    </source>
</evidence>
<dbReference type="AlphaFoldDB" id="A0A1I8ADA9"/>
<feature type="compositionally biased region" description="Polar residues" evidence="1">
    <location>
        <begin position="132"/>
        <end position="144"/>
    </location>
</feature>
<reference evidence="3" key="1">
    <citation type="submission" date="2016-11" db="UniProtKB">
        <authorList>
            <consortium name="WormBaseParasite"/>
        </authorList>
    </citation>
    <scope>IDENTIFICATION</scope>
</reference>
<evidence type="ECO:0000256" key="1">
    <source>
        <dbReference type="SAM" id="MobiDB-lite"/>
    </source>
</evidence>
<proteinExistence type="predicted"/>
<dbReference type="WBParaSite" id="L893_g4273.t1">
    <property type="protein sequence ID" value="L893_g4273.t1"/>
    <property type="gene ID" value="L893_g4273"/>
</dbReference>
<keyword evidence="2" id="KW-1185">Reference proteome</keyword>
<accession>A0A1I8ADA9</accession>
<dbReference type="Proteomes" id="UP000095287">
    <property type="component" value="Unplaced"/>
</dbReference>
<protein>
    <submittedName>
        <fullName evidence="3">Uncharacterized protein</fullName>
    </submittedName>
</protein>
<sequence>MSTNLSKHPCSGLHVHTVVYNLLPYSGVRLVKENGDPHFIIIPYFCRTQQSFTLFPCQMAMVAQPSITQPVLITVGDRRLSTRSPGRRALCGDIKRRQQRRRQKERIMFAYRINSSDRSPGAAPKNNRKSVDVNSASLSNAANF</sequence>
<feature type="region of interest" description="Disordered" evidence="1">
    <location>
        <begin position="116"/>
        <end position="144"/>
    </location>
</feature>
<name>A0A1I8ADA9_9BILA</name>
<organism evidence="2 3">
    <name type="scientific">Steinernema glaseri</name>
    <dbReference type="NCBI Taxonomy" id="37863"/>
    <lineage>
        <taxon>Eukaryota</taxon>
        <taxon>Metazoa</taxon>
        <taxon>Ecdysozoa</taxon>
        <taxon>Nematoda</taxon>
        <taxon>Chromadorea</taxon>
        <taxon>Rhabditida</taxon>
        <taxon>Tylenchina</taxon>
        <taxon>Panagrolaimomorpha</taxon>
        <taxon>Strongyloidoidea</taxon>
        <taxon>Steinernematidae</taxon>
        <taxon>Steinernema</taxon>
    </lineage>
</organism>